<dbReference type="RefSeq" id="WP_338224562.1">
    <property type="nucleotide sequence ID" value="NZ_BTPD01000007.1"/>
</dbReference>
<evidence type="ECO:0000256" key="1">
    <source>
        <dbReference type="ARBA" id="ARBA00004651"/>
    </source>
</evidence>
<dbReference type="PROSITE" id="PS50929">
    <property type="entry name" value="ABC_TM1F"/>
    <property type="match status" value="1"/>
</dbReference>
<dbReference type="InterPro" id="IPR039421">
    <property type="entry name" value="Type_1_exporter"/>
</dbReference>
<keyword evidence="3 5" id="KW-1133">Transmembrane helix</keyword>
<comment type="caution">
    <text evidence="7">The sequence shown here is derived from an EMBL/GenBank/DDBJ whole genome shotgun (WGS) entry which is preliminary data.</text>
</comment>
<feature type="transmembrane region" description="Helical" evidence="5">
    <location>
        <begin position="20"/>
        <end position="42"/>
    </location>
</feature>
<name>A0ABQ6PQQ2_9BACT</name>
<feature type="transmembrane region" description="Helical" evidence="5">
    <location>
        <begin position="171"/>
        <end position="190"/>
    </location>
</feature>
<proteinExistence type="predicted"/>
<evidence type="ECO:0000256" key="2">
    <source>
        <dbReference type="ARBA" id="ARBA00022692"/>
    </source>
</evidence>
<dbReference type="PANTHER" id="PTHR43394:SF1">
    <property type="entry name" value="ATP-BINDING CASSETTE SUB-FAMILY B MEMBER 10, MITOCHONDRIAL"/>
    <property type="match status" value="1"/>
</dbReference>
<dbReference type="Pfam" id="PF00664">
    <property type="entry name" value="ABC_membrane"/>
    <property type="match status" value="1"/>
</dbReference>
<keyword evidence="8" id="KW-1185">Reference proteome</keyword>
<accession>A0ABQ6PQQ2</accession>
<reference evidence="7 8" key="1">
    <citation type="submission" date="2023-08" db="EMBL/GenBank/DDBJ databases">
        <title>Draft genome sequence of Algoriphagus confluentis.</title>
        <authorList>
            <person name="Takatani N."/>
            <person name="Hosokawa M."/>
            <person name="Sawabe T."/>
        </authorList>
    </citation>
    <scope>NUCLEOTIDE SEQUENCE [LARGE SCALE GENOMIC DNA]</scope>
    <source>
        <strain evidence="7 8">NBRC 111222</strain>
    </source>
</reference>
<dbReference type="Proteomes" id="UP001338309">
    <property type="component" value="Unassembled WGS sequence"/>
</dbReference>
<protein>
    <recommendedName>
        <fullName evidence="6">ABC transmembrane type-1 domain-containing protein</fullName>
    </recommendedName>
</protein>
<evidence type="ECO:0000313" key="8">
    <source>
        <dbReference type="Proteomes" id="UP001338309"/>
    </source>
</evidence>
<gene>
    <name evidence="7" type="ORF">Aconfl_24900</name>
</gene>
<dbReference type="SUPFAM" id="SSF90123">
    <property type="entry name" value="ABC transporter transmembrane region"/>
    <property type="match status" value="1"/>
</dbReference>
<dbReference type="InterPro" id="IPR011527">
    <property type="entry name" value="ABC1_TM_dom"/>
</dbReference>
<evidence type="ECO:0000256" key="5">
    <source>
        <dbReference type="SAM" id="Phobius"/>
    </source>
</evidence>
<feature type="transmembrane region" description="Helical" evidence="5">
    <location>
        <begin position="259"/>
        <end position="281"/>
    </location>
</feature>
<evidence type="ECO:0000313" key="7">
    <source>
        <dbReference type="EMBL" id="GMQ29847.1"/>
    </source>
</evidence>
<dbReference type="Gene3D" id="1.20.1560.10">
    <property type="entry name" value="ABC transporter type 1, transmembrane domain"/>
    <property type="match status" value="1"/>
</dbReference>
<organism evidence="7 8">
    <name type="scientific">Algoriphagus confluentis</name>
    <dbReference type="NCBI Taxonomy" id="1697556"/>
    <lineage>
        <taxon>Bacteria</taxon>
        <taxon>Pseudomonadati</taxon>
        <taxon>Bacteroidota</taxon>
        <taxon>Cytophagia</taxon>
        <taxon>Cytophagales</taxon>
        <taxon>Cyclobacteriaceae</taxon>
        <taxon>Algoriphagus</taxon>
    </lineage>
</organism>
<feature type="transmembrane region" description="Helical" evidence="5">
    <location>
        <begin position="62"/>
        <end position="82"/>
    </location>
</feature>
<keyword evidence="2 5" id="KW-0812">Transmembrane</keyword>
<keyword evidence="4 5" id="KW-0472">Membrane</keyword>
<evidence type="ECO:0000259" key="6">
    <source>
        <dbReference type="PROSITE" id="PS50929"/>
    </source>
</evidence>
<evidence type="ECO:0000256" key="3">
    <source>
        <dbReference type="ARBA" id="ARBA00022989"/>
    </source>
</evidence>
<dbReference type="PANTHER" id="PTHR43394">
    <property type="entry name" value="ATP-DEPENDENT PERMEASE MDL1, MITOCHONDRIAL"/>
    <property type="match status" value="1"/>
</dbReference>
<dbReference type="InterPro" id="IPR036640">
    <property type="entry name" value="ABC1_TM_sf"/>
</dbReference>
<evidence type="ECO:0000256" key="4">
    <source>
        <dbReference type="ARBA" id="ARBA00023136"/>
    </source>
</evidence>
<comment type="subcellular location">
    <subcellularLocation>
        <location evidence="1">Cell membrane</location>
        <topology evidence="1">Multi-pass membrane protein</topology>
    </subcellularLocation>
</comment>
<sequence>MNWIKNRTLRRLWIKKNPQLAAILMVGWFSSLCTFLLSLMVGSFFDINYQEGISKTLLLEKFGIRIQDISLFFGVFLSVILLKFSLDFFERKSINYSAEHMVSRLTTDLFSKQIHWSTELFSEVPFGKYLLRYSGDMQAIRNMLVTGIFRGIRDAVFLLTGFLVLLWLNPVWTLTVVGMALILLPAFFFLDRNQTPLILEKRNSKSNLLNLVTESFGSHALIRENKLIDRSIRRFKRKKSRVLTANLQYRKSESLRQSLITILSPLLIFSLLLLIYFSPGMSTPGELLAFLLVLSALTPAIRNVIKAPNIIEKGMLSLDKVEVLLRKKDRKRRKSISEPVLIPLPKEA</sequence>
<feature type="transmembrane region" description="Helical" evidence="5">
    <location>
        <begin position="142"/>
        <end position="165"/>
    </location>
</feature>
<dbReference type="EMBL" id="BTPD01000007">
    <property type="protein sequence ID" value="GMQ29847.1"/>
    <property type="molecule type" value="Genomic_DNA"/>
</dbReference>
<feature type="transmembrane region" description="Helical" evidence="5">
    <location>
        <begin position="287"/>
        <end position="305"/>
    </location>
</feature>
<feature type="domain" description="ABC transmembrane type-1" evidence="6">
    <location>
        <begin position="21"/>
        <end position="313"/>
    </location>
</feature>